<accession>A0A1J1JAL2</accession>
<dbReference type="AlphaFoldDB" id="A0A1J1JAL2"/>
<name>A0A1J1JAL2_9DIPT</name>
<protein>
    <submittedName>
        <fullName evidence="1">CLUMA_CG021128, isoform A</fullName>
    </submittedName>
</protein>
<reference evidence="1 2" key="1">
    <citation type="submission" date="2015-04" db="EMBL/GenBank/DDBJ databases">
        <authorList>
            <person name="Syromyatnikov M.Y."/>
            <person name="Popov V.N."/>
        </authorList>
    </citation>
    <scope>NUCLEOTIDE SEQUENCE [LARGE SCALE GENOMIC DNA]</scope>
</reference>
<evidence type="ECO:0000313" key="1">
    <source>
        <dbReference type="EMBL" id="CRL08065.1"/>
    </source>
</evidence>
<gene>
    <name evidence="1" type="ORF">CLUMA_CG021128</name>
</gene>
<sequence>MKADLGLEDICRNNPLQIKNISKYHCFKVDFDAVQYQTCSSFDQEEHVDFLIDDEEVEEEEQFDVLMDDEEQEDVLMFDHEEQEDALFDQEKEEEQEEDDDCDGILANNFHDYGPWSQFQHNCSIENK</sequence>
<dbReference type="Proteomes" id="UP000183832">
    <property type="component" value="Unassembled WGS sequence"/>
</dbReference>
<proteinExistence type="predicted"/>
<keyword evidence="2" id="KW-1185">Reference proteome</keyword>
<organism evidence="1 2">
    <name type="scientific">Clunio marinus</name>
    <dbReference type="NCBI Taxonomy" id="568069"/>
    <lineage>
        <taxon>Eukaryota</taxon>
        <taxon>Metazoa</taxon>
        <taxon>Ecdysozoa</taxon>
        <taxon>Arthropoda</taxon>
        <taxon>Hexapoda</taxon>
        <taxon>Insecta</taxon>
        <taxon>Pterygota</taxon>
        <taxon>Neoptera</taxon>
        <taxon>Endopterygota</taxon>
        <taxon>Diptera</taxon>
        <taxon>Nematocera</taxon>
        <taxon>Chironomoidea</taxon>
        <taxon>Chironomidae</taxon>
        <taxon>Clunio</taxon>
    </lineage>
</organism>
<evidence type="ECO:0000313" key="2">
    <source>
        <dbReference type="Proteomes" id="UP000183832"/>
    </source>
</evidence>
<dbReference type="EMBL" id="CVRI01000074">
    <property type="protein sequence ID" value="CRL08065.1"/>
    <property type="molecule type" value="Genomic_DNA"/>
</dbReference>